<comment type="caution">
    <text evidence="1">The sequence shown here is derived from an EMBL/GenBank/DDBJ whole genome shotgun (WGS) entry which is preliminary data.</text>
</comment>
<gene>
    <name evidence="1" type="ORF">Amon01_000638100</name>
</gene>
<accession>A0A9W6Z4D8</accession>
<dbReference type="Proteomes" id="UP001165063">
    <property type="component" value="Unassembled WGS sequence"/>
</dbReference>
<keyword evidence="2" id="KW-1185">Reference proteome</keyword>
<dbReference type="AlphaFoldDB" id="A0A9W6Z4D8"/>
<evidence type="ECO:0000313" key="1">
    <source>
        <dbReference type="EMBL" id="GMG40657.1"/>
    </source>
</evidence>
<name>A0A9W6Z4D8_AMBMO</name>
<reference evidence="1" key="1">
    <citation type="submission" date="2023-04" db="EMBL/GenBank/DDBJ databases">
        <title>Ambrosiozyma monospora NBRC 1965.</title>
        <authorList>
            <person name="Ichikawa N."/>
            <person name="Sato H."/>
            <person name="Tonouchi N."/>
        </authorList>
    </citation>
    <scope>NUCLEOTIDE SEQUENCE</scope>
    <source>
        <strain evidence="1">NBRC 1965</strain>
    </source>
</reference>
<organism evidence="1 2">
    <name type="scientific">Ambrosiozyma monospora</name>
    <name type="common">Yeast</name>
    <name type="synonym">Endomycopsis monosporus</name>
    <dbReference type="NCBI Taxonomy" id="43982"/>
    <lineage>
        <taxon>Eukaryota</taxon>
        <taxon>Fungi</taxon>
        <taxon>Dikarya</taxon>
        <taxon>Ascomycota</taxon>
        <taxon>Saccharomycotina</taxon>
        <taxon>Pichiomycetes</taxon>
        <taxon>Pichiales</taxon>
        <taxon>Pichiaceae</taxon>
        <taxon>Ambrosiozyma</taxon>
    </lineage>
</organism>
<protein>
    <submittedName>
        <fullName evidence="1">Unnamed protein product</fullName>
    </submittedName>
</protein>
<proteinExistence type="predicted"/>
<sequence length="122" mass="14163">MECLNNFEELDEKKKESQLQNGKDSKDVVDNINLANDESSLVNNNEDALNAYQMLINDFQQYKKPLRKDYFSFISDVLGLEMEKKLDGKVEFDSGDSNYYYLAKPVEASLETYKNLMKEPII</sequence>
<evidence type="ECO:0000313" key="2">
    <source>
        <dbReference type="Proteomes" id="UP001165063"/>
    </source>
</evidence>
<dbReference type="EMBL" id="BSXU01004044">
    <property type="protein sequence ID" value="GMG40657.1"/>
    <property type="molecule type" value="Genomic_DNA"/>
</dbReference>